<comment type="caution">
    <text evidence="13">The sequence shown here is derived from an EMBL/GenBank/DDBJ whole genome shotgun (WGS) entry which is preliminary data.</text>
</comment>
<dbReference type="SUPFAM" id="SSF52743">
    <property type="entry name" value="Subtilisin-like"/>
    <property type="match status" value="1"/>
</dbReference>
<evidence type="ECO:0000313" key="13">
    <source>
        <dbReference type="EMBL" id="MBM7702898.1"/>
    </source>
</evidence>
<dbReference type="RefSeq" id="WP_338038891.1">
    <property type="nucleotide sequence ID" value="NZ_JAFBFC010000003.1"/>
</dbReference>
<feature type="domain" description="Peptidase S8/S53" evidence="11">
    <location>
        <begin position="135"/>
        <end position="373"/>
    </location>
</feature>
<sequence length="384" mass="41487">MFFWLGVALATLFFISLWINRYKPWRSKPDENMVKNQAIVKFVEGTTTEEMNNIHTQMCCTVMKENEEVGFHVIEFDGDIKKMVKSYQNLDQVDYIEPNYIYSAFYTPNDPYLSYQYGLQRIQAAEAWDVSKSRSSVKIAIIDSGVQLNHPDLSAKMIKGYDFVENDSTPNDQNGHGTHVAGIAAGATNNRVGMAGVAPLASILPVRVLGSDGNGTLSAVAEGIIYAANQGAKVINLSLGSTQGSTTLQNAVNYAWSKGAVLIGAAGNSGVNVPNYPAYYANVIAVASTDTNDRRSTFSNFGTWVDVAAPGTDILSTYLSSSYGYLSGTSMAAPHVAGIAALLASQGKTNIQIRDIIRNTADPILGTGTSWRYGRVNANRAVKS</sequence>
<dbReference type="Pfam" id="PF00082">
    <property type="entry name" value="Peptidase_S8"/>
    <property type="match status" value="1"/>
</dbReference>
<evidence type="ECO:0000256" key="9">
    <source>
        <dbReference type="PROSITE-ProRule" id="PRU01240"/>
    </source>
</evidence>
<evidence type="ECO:0000313" key="14">
    <source>
        <dbReference type="Proteomes" id="UP000809829"/>
    </source>
</evidence>
<dbReference type="PRINTS" id="PR00723">
    <property type="entry name" value="SUBTILISIN"/>
</dbReference>
<evidence type="ECO:0000256" key="8">
    <source>
        <dbReference type="ARBA" id="ARBA00022837"/>
    </source>
</evidence>
<evidence type="ECO:0000256" key="6">
    <source>
        <dbReference type="ARBA" id="ARBA00022801"/>
    </source>
</evidence>
<dbReference type="InterPro" id="IPR023828">
    <property type="entry name" value="Peptidase_S8_Ser-AS"/>
</dbReference>
<dbReference type="InterPro" id="IPR022398">
    <property type="entry name" value="Peptidase_S8_His-AS"/>
</dbReference>
<proteinExistence type="inferred from homology"/>
<evidence type="ECO:0000256" key="10">
    <source>
        <dbReference type="RuleBase" id="RU003355"/>
    </source>
</evidence>
<dbReference type="InterPro" id="IPR023827">
    <property type="entry name" value="Peptidase_S8_Asp-AS"/>
</dbReference>
<feature type="active site" description="Charge relay system" evidence="9">
    <location>
        <position position="176"/>
    </location>
</feature>
<organism evidence="13 14">
    <name type="scientific">Priestia iocasae</name>
    <dbReference type="NCBI Taxonomy" id="2291674"/>
    <lineage>
        <taxon>Bacteria</taxon>
        <taxon>Bacillati</taxon>
        <taxon>Bacillota</taxon>
        <taxon>Bacilli</taxon>
        <taxon>Bacillales</taxon>
        <taxon>Bacillaceae</taxon>
        <taxon>Priestia</taxon>
    </lineage>
</organism>
<keyword evidence="7 9" id="KW-0720">Serine protease</keyword>
<evidence type="ECO:0000256" key="4">
    <source>
        <dbReference type="ARBA" id="ARBA00022525"/>
    </source>
</evidence>
<dbReference type="PANTHER" id="PTHR43806:SF11">
    <property type="entry name" value="CEREVISIN-RELATED"/>
    <property type="match status" value="1"/>
</dbReference>
<dbReference type="Proteomes" id="UP000809829">
    <property type="component" value="Unassembled WGS sequence"/>
</dbReference>
<evidence type="ECO:0000259" key="12">
    <source>
        <dbReference type="Pfam" id="PF22148"/>
    </source>
</evidence>
<dbReference type="PROSITE" id="PS00138">
    <property type="entry name" value="SUBTILASE_SER"/>
    <property type="match status" value="1"/>
</dbReference>
<reference evidence="13 14" key="1">
    <citation type="submission" date="2021-01" db="EMBL/GenBank/DDBJ databases">
        <title>Genomic Encyclopedia of Type Strains, Phase IV (KMG-IV): sequencing the most valuable type-strain genomes for metagenomic binning, comparative biology and taxonomic classification.</title>
        <authorList>
            <person name="Goeker M."/>
        </authorList>
    </citation>
    <scope>NUCLEOTIDE SEQUENCE [LARGE SCALE GENOMIC DNA]</scope>
    <source>
        <strain evidence="13 14">DSM 104297</strain>
    </source>
</reference>
<dbReference type="PROSITE" id="PS00136">
    <property type="entry name" value="SUBTILASE_ASP"/>
    <property type="match status" value="1"/>
</dbReference>
<evidence type="ECO:0000256" key="3">
    <source>
        <dbReference type="ARBA" id="ARBA00011073"/>
    </source>
</evidence>
<dbReference type="PANTHER" id="PTHR43806">
    <property type="entry name" value="PEPTIDASE S8"/>
    <property type="match status" value="1"/>
</dbReference>
<comment type="subcellular location">
    <subcellularLocation>
        <location evidence="2">Secreted</location>
    </subcellularLocation>
</comment>
<evidence type="ECO:0000259" key="11">
    <source>
        <dbReference type="Pfam" id="PF00082"/>
    </source>
</evidence>
<feature type="domain" description="Fervidolysin-like N-terminal prodomain" evidence="12">
    <location>
        <begin position="28"/>
        <end position="99"/>
    </location>
</feature>
<dbReference type="InterPro" id="IPR034084">
    <property type="entry name" value="Thermitase-like_dom"/>
</dbReference>
<accession>A0ABS2QTU4</accession>
<protein>
    <submittedName>
        <fullName evidence="13">Thermitase</fullName>
        <ecNumber evidence="13">3.4.21.66</ecNumber>
    </submittedName>
</protein>
<keyword evidence="8" id="KW-0106">Calcium</keyword>
<gene>
    <name evidence="13" type="ORF">JOC83_001745</name>
</gene>
<keyword evidence="5 9" id="KW-0645">Protease</keyword>
<evidence type="ECO:0000256" key="5">
    <source>
        <dbReference type="ARBA" id="ARBA00022670"/>
    </source>
</evidence>
<evidence type="ECO:0000256" key="2">
    <source>
        <dbReference type="ARBA" id="ARBA00004613"/>
    </source>
</evidence>
<dbReference type="EC" id="3.4.21.66" evidence="13"/>
<dbReference type="Pfam" id="PF22148">
    <property type="entry name" value="Fervidolysin_NPro-like"/>
    <property type="match status" value="1"/>
</dbReference>
<dbReference type="CDD" id="cd07484">
    <property type="entry name" value="Peptidases_S8_Thermitase_like"/>
    <property type="match status" value="1"/>
</dbReference>
<dbReference type="GO" id="GO:0016787">
    <property type="term" value="F:hydrolase activity"/>
    <property type="evidence" value="ECO:0007669"/>
    <property type="project" value="UniProtKB-KW"/>
</dbReference>
<name>A0ABS2QTU4_9BACI</name>
<dbReference type="Gene3D" id="3.40.50.200">
    <property type="entry name" value="Peptidase S8/S53 domain"/>
    <property type="match status" value="1"/>
</dbReference>
<keyword evidence="14" id="KW-1185">Reference proteome</keyword>
<keyword evidence="6 9" id="KW-0378">Hydrolase</keyword>
<feature type="active site" description="Charge relay system" evidence="9">
    <location>
        <position position="143"/>
    </location>
</feature>
<dbReference type="PROSITE" id="PS00137">
    <property type="entry name" value="SUBTILASE_HIS"/>
    <property type="match status" value="1"/>
</dbReference>
<dbReference type="EMBL" id="JAFBFC010000003">
    <property type="protein sequence ID" value="MBM7702898.1"/>
    <property type="molecule type" value="Genomic_DNA"/>
</dbReference>
<dbReference type="PROSITE" id="PS51892">
    <property type="entry name" value="SUBTILASE"/>
    <property type="match status" value="1"/>
</dbReference>
<comment type="cofactor">
    <cofactor evidence="1">
        <name>Ca(2+)</name>
        <dbReference type="ChEBI" id="CHEBI:29108"/>
    </cofactor>
</comment>
<evidence type="ECO:0000256" key="1">
    <source>
        <dbReference type="ARBA" id="ARBA00001913"/>
    </source>
</evidence>
<feature type="active site" description="Charge relay system" evidence="9">
    <location>
        <position position="330"/>
    </location>
</feature>
<evidence type="ECO:0000256" key="7">
    <source>
        <dbReference type="ARBA" id="ARBA00022825"/>
    </source>
</evidence>
<dbReference type="InterPro" id="IPR015500">
    <property type="entry name" value="Peptidase_S8_subtilisin-rel"/>
</dbReference>
<dbReference type="InterPro" id="IPR054399">
    <property type="entry name" value="Fervidolysin-like_N_prodom"/>
</dbReference>
<dbReference type="InterPro" id="IPR050131">
    <property type="entry name" value="Peptidase_S8_subtilisin-like"/>
</dbReference>
<dbReference type="InterPro" id="IPR000209">
    <property type="entry name" value="Peptidase_S8/S53_dom"/>
</dbReference>
<dbReference type="InterPro" id="IPR036852">
    <property type="entry name" value="Peptidase_S8/S53_dom_sf"/>
</dbReference>
<comment type="similarity">
    <text evidence="3 9 10">Belongs to the peptidase S8 family.</text>
</comment>
<keyword evidence="4" id="KW-0964">Secreted</keyword>